<evidence type="ECO:0000256" key="6">
    <source>
        <dbReference type="ARBA" id="ARBA00022723"/>
    </source>
</evidence>
<feature type="compositionally biased region" description="Low complexity" evidence="10">
    <location>
        <begin position="360"/>
        <end position="376"/>
    </location>
</feature>
<evidence type="ECO:0000256" key="10">
    <source>
        <dbReference type="SAM" id="MobiDB-lite"/>
    </source>
</evidence>
<dbReference type="InterPro" id="IPR050219">
    <property type="entry name" value="DnaG_primase"/>
</dbReference>
<dbReference type="Gene3D" id="3.40.1360.10">
    <property type="match status" value="1"/>
</dbReference>
<name>M1XQW4_NATM8</name>
<evidence type="ECO:0000256" key="8">
    <source>
        <dbReference type="ARBA" id="ARBA00023163"/>
    </source>
</evidence>
<evidence type="ECO:0000256" key="5">
    <source>
        <dbReference type="ARBA" id="ARBA00022705"/>
    </source>
</evidence>
<dbReference type="AlphaFoldDB" id="M1XQW4"/>
<dbReference type="GO" id="GO:0003899">
    <property type="term" value="F:DNA-directed RNA polymerase activity"/>
    <property type="evidence" value="ECO:0007669"/>
    <property type="project" value="UniProtKB-UniRule"/>
</dbReference>
<keyword evidence="3 9" id="KW-0808">Transferase</keyword>
<feature type="region of interest" description="Disordered" evidence="10">
    <location>
        <begin position="268"/>
        <end position="418"/>
    </location>
</feature>
<dbReference type="eggNOG" id="arCOG04281">
    <property type="taxonomic scope" value="Archaea"/>
</dbReference>
<dbReference type="HAMAP" id="MF_00007">
    <property type="entry name" value="DNA_primase_DnaG_arc"/>
    <property type="match status" value="1"/>
</dbReference>
<accession>M1XQW4</accession>
<keyword evidence="2 9" id="KW-0639">Primosome</keyword>
<feature type="domain" description="Toprim" evidence="11">
    <location>
        <begin position="167"/>
        <end position="241"/>
    </location>
</feature>
<dbReference type="GeneID" id="14651242"/>
<keyword evidence="7" id="KW-0460">Magnesium</keyword>
<evidence type="ECO:0000256" key="3">
    <source>
        <dbReference type="ARBA" id="ARBA00022679"/>
    </source>
</evidence>
<feature type="compositionally biased region" description="Acidic residues" evidence="10">
    <location>
        <begin position="387"/>
        <end position="404"/>
    </location>
</feature>
<dbReference type="RefSeq" id="WP_015409313.1">
    <property type="nucleotide sequence ID" value="NC_020388.1"/>
</dbReference>
<dbReference type="NCBIfam" id="NF003108">
    <property type="entry name" value="PRK04031.1-1"/>
    <property type="match status" value="1"/>
</dbReference>
<evidence type="ECO:0000313" key="13">
    <source>
        <dbReference type="Proteomes" id="UP000011867"/>
    </source>
</evidence>
<dbReference type="HOGENOM" id="CLU_034626_0_0_2"/>
<evidence type="ECO:0000259" key="11">
    <source>
        <dbReference type="PROSITE" id="PS50880"/>
    </source>
</evidence>
<organism evidence="12 13">
    <name type="scientific">Natronomonas moolapensis (strain DSM 18674 / CECT 7526 / JCM 14361 / 8.8.11)</name>
    <dbReference type="NCBI Taxonomy" id="268739"/>
    <lineage>
        <taxon>Archaea</taxon>
        <taxon>Methanobacteriati</taxon>
        <taxon>Methanobacteriota</taxon>
        <taxon>Stenosarchaea group</taxon>
        <taxon>Halobacteria</taxon>
        <taxon>Halobacteriales</taxon>
        <taxon>Natronomonadaceae</taxon>
        <taxon>Natronomonas</taxon>
    </lineage>
</organism>
<dbReference type="GO" id="GO:0006269">
    <property type="term" value="P:DNA replication, synthesis of primer"/>
    <property type="evidence" value="ECO:0007669"/>
    <property type="project" value="UniProtKB-UniRule"/>
</dbReference>
<dbReference type="CDD" id="cd01029">
    <property type="entry name" value="TOPRIM_primases"/>
    <property type="match status" value="1"/>
</dbReference>
<evidence type="ECO:0000256" key="2">
    <source>
        <dbReference type="ARBA" id="ARBA00022515"/>
    </source>
</evidence>
<dbReference type="PANTHER" id="PTHR30313:SF2">
    <property type="entry name" value="DNA PRIMASE"/>
    <property type="match status" value="1"/>
</dbReference>
<evidence type="ECO:0000256" key="1">
    <source>
        <dbReference type="ARBA" id="ARBA00022478"/>
    </source>
</evidence>
<sequence>MQDTAKYLVHADITAEGIVERSDVVGAVFGQTEGLLGDELDLRELQDSSKVGRIDVEIDSQNGQSFGRITIATSLDRVETAILGAALETIDRVGPCRSTIEVRKIEDVRAARRRQVVERAKVLFGSAFDESIRSSSDLVEEVRQAVRIEDITEYEELPAGPRVADSDAIIVVEGRSDVLTLLQYGIKNAVAVEGTNVPEQIAELTESRTVTAFLDGDRGGELIRRELAQVGDIDYVARAPEDRSVEDLDRHEVMTALREKVPYERFEAAEAAGRSTEAAASGEDTEASDGDTAIDRASDTAGSATVNADPDAPAGRPSDSGHPTSTGSDNAVEAEAADATAVEASPEGATQRTSEEPTTADAGESADSAEARGSADAADDTDHADTDEATDDTDEATDDTDEATDDGRPPAQPDTLRGHTRAVIGESSGRVHLLDAEYGVLSSGDAAAAFERLVDAEPVPTAVVVDAELDQRLLDVAAQRGVEHVVAASTGEFVKRPTSVRIRTVDQLLASNEA</sequence>
<dbReference type="SMART" id="SM00493">
    <property type="entry name" value="TOPRIM"/>
    <property type="match status" value="1"/>
</dbReference>
<evidence type="ECO:0000256" key="7">
    <source>
        <dbReference type="ARBA" id="ARBA00022842"/>
    </source>
</evidence>
<dbReference type="EMBL" id="HF582854">
    <property type="protein sequence ID" value="CCQ36514.1"/>
    <property type="molecule type" value="Genomic_DNA"/>
</dbReference>
<dbReference type="SUPFAM" id="SSF56731">
    <property type="entry name" value="DNA primase core"/>
    <property type="match status" value="1"/>
</dbReference>
<evidence type="ECO:0000256" key="4">
    <source>
        <dbReference type="ARBA" id="ARBA00022695"/>
    </source>
</evidence>
<dbReference type="InterPro" id="IPR006171">
    <property type="entry name" value="TOPRIM_dom"/>
</dbReference>
<gene>
    <name evidence="9 12" type="primary">dnaG</name>
    <name evidence="12" type="ordered locus">Nmlp_2346</name>
</gene>
<dbReference type="GO" id="GO:0008143">
    <property type="term" value="F:poly(A) binding"/>
    <property type="evidence" value="ECO:0007669"/>
    <property type="project" value="InterPro"/>
</dbReference>
<keyword evidence="1 9" id="KW-0240">DNA-directed RNA polymerase</keyword>
<dbReference type="GO" id="GO:0000178">
    <property type="term" value="C:exosome (RNase complex)"/>
    <property type="evidence" value="ECO:0007669"/>
    <property type="project" value="InterPro"/>
</dbReference>
<keyword evidence="13" id="KW-1185">Reference proteome</keyword>
<comment type="catalytic activity">
    <reaction evidence="9">
        <text>ssDNA + n NTP = ssDNA/pppN(pN)n-1 hybrid + (n-1) diphosphate.</text>
        <dbReference type="EC" id="2.7.7.101"/>
    </reaction>
</comment>
<dbReference type="GO" id="GO:0046872">
    <property type="term" value="F:metal ion binding"/>
    <property type="evidence" value="ECO:0007669"/>
    <property type="project" value="UniProtKB-KW"/>
</dbReference>
<keyword evidence="5 9" id="KW-0235">DNA replication</keyword>
<comment type="similarity">
    <text evidence="9">Belongs to the archaeal DnaG primase family.</text>
</comment>
<dbReference type="InterPro" id="IPR020607">
    <property type="entry name" value="Primase_DnaG_arc"/>
</dbReference>
<dbReference type="STRING" id="268739.Nmlp_2346"/>
<dbReference type="GO" id="GO:0005737">
    <property type="term" value="C:cytoplasm"/>
    <property type="evidence" value="ECO:0007669"/>
    <property type="project" value="TreeGrafter"/>
</dbReference>
<feature type="compositionally biased region" description="Low complexity" evidence="10">
    <location>
        <begin position="269"/>
        <end position="282"/>
    </location>
</feature>
<dbReference type="PANTHER" id="PTHR30313">
    <property type="entry name" value="DNA PRIMASE"/>
    <property type="match status" value="1"/>
</dbReference>
<reference evidence="12 13" key="1">
    <citation type="journal article" date="2013" name="Genome Announc.">
        <title>Genome of the haloarchaeon Natronomonas moolapensis, a neutrophilic member of a previously haloalkaliphilic genus.</title>
        <authorList>
            <person name="Dyall-Smith M.L."/>
            <person name="Pfeiffer F."/>
            <person name="Oberwinkler T."/>
            <person name="Klee K."/>
            <person name="Rampp M."/>
            <person name="Palm P."/>
            <person name="Gross K."/>
            <person name="Schuster S.C."/>
            <person name="Oesterhelt D."/>
        </authorList>
    </citation>
    <scope>NUCLEOTIDE SEQUENCE [LARGE SCALE GENOMIC DNA]</scope>
    <source>
        <strain evidence="13">DSM 18674 / JCM 14361 / 8.8.11</strain>
    </source>
</reference>
<dbReference type="OrthoDB" id="8643at2157"/>
<keyword evidence="4 9" id="KW-0548">Nucleotidyltransferase</keyword>
<comment type="function">
    <text evidence="9">RNA polymerase that catalyzes the synthesis of short RNA molecules used as primers for DNA polymerase during DNA replication.</text>
</comment>
<comment type="subunit">
    <text evidence="9">Forms a ternary complex with MCM helicase and DNA.</text>
</comment>
<dbReference type="GO" id="GO:0000428">
    <property type="term" value="C:DNA-directed RNA polymerase complex"/>
    <property type="evidence" value="ECO:0007669"/>
    <property type="project" value="UniProtKB-KW"/>
</dbReference>
<dbReference type="PROSITE" id="PS50880">
    <property type="entry name" value="TOPRIM"/>
    <property type="match status" value="1"/>
</dbReference>
<dbReference type="KEGG" id="nmo:Nmlp_2346"/>
<feature type="compositionally biased region" description="Low complexity" evidence="10">
    <location>
        <begin position="331"/>
        <end position="344"/>
    </location>
</feature>
<evidence type="ECO:0000313" key="12">
    <source>
        <dbReference type="EMBL" id="CCQ36514.1"/>
    </source>
</evidence>
<dbReference type="InterPro" id="IPR034154">
    <property type="entry name" value="TOPRIM_DnaG/twinkle"/>
</dbReference>
<dbReference type="EC" id="2.7.7.101" evidence="9"/>
<protein>
    <recommendedName>
        <fullName evidence="9">DNA primase DnaG</fullName>
        <ecNumber evidence="9">2.7.7.101</ecNumber>
    </recommendedName>
</protein>
<proteinExistence type="inferred from homology"/>
<dbReference type="Proteomes" id="UP000011867">
    <property type="component" value="Chromosome"/>
</dbReference>
<evidence type="ECO:0000256" key="9">
    <source>
        <dbReference type="HAMAP-Rule" id="MF_00007"/>
    </source>
</evidence>
<dbReference type="Pfam" id="PF13662">
    <property type="entry name" value="Toprim_4"/>
    <property type="match status" value="1"/>
</dbReference>
<dbReference type="GO" id="GO:1990077">
    <property type="term" value="C:primosome complex"/>
    <property type="evidence" value="ECO:0007669"/>
    <property type="project" value="UniProtKB-KW"/>
</dbReference>
<keyword evidence="6" id="KW-0479">Metal-binding</keyword>
<keyword evidence="8 9" id="KW-0804">Transcription</keyword>